<dbReference type="OrthoDB" id="8447118at2"/>
<dbReference type="RefSeq" id="WP_044330741.1">
    <property type="nucleotide sequence ID" value="NZ_CP010836.1"/>
</dbReference>
<dbReference type="SUPFAM" id="SSF46785">
    <property type="entry name" value="Winged helix' DNA-binding domain"/>
    <property type="match status" value="1"/>
</dbReference>
<dbReference type="KEGG" id="sphi:TS85_04700"/>
<dbReference type="PROSITE" id="PS50995">
    <property type="entry name" value="HTH_MARR_2"/>
    <property type="match status" value="1"/>
</dbReference>
<gene>
    <name evidence="5" type="ORF">TS85_04700</name>
</gene>
<evidence type="ECO:0000256" key="1">
    <source>
        <dbReference type="ARBA" id="ARBA00023015"/>
    </source>
</evidence>
<dbReference type="PROSITE" id="PS01117">
    <property type="entry name" value="HTH_MARR_1"/>
    <property type="match status" value="1"/>
</dbReference>
<dbReference type="InterPro" id="IPR036388">
    <property type="entry name" value="WH-like_DNA-bd_sf"/>
</dbReference>
<dbReference type="Pfam" id="PF12802">
    <property type="entry name" value="MarR_2"/>
    <property type="match status" value="1"/>
</dbReference>
<dbReference type="GO" id="GO:0003677">
    <property type="term" value="F:DNA binding"/>
    <property type="evidence" value="ECO:0007669"/>
    <property type="project" value="UniProtKB-KW"/>
</dbReference>
<dbReference type="InterPro" id="IPR036390">
    <property type="entry name" value="WH_DNA-bd_sf"/>
</dbReference>
<evidence type="ECO:0000259" key="4">
    <source>
        <dbReference type="PROSITE" id="PS50995"/>
    </source>
</evidence>
<dbReference type="InterPro" id="IPR039422">
    <property type="entry name" value="MarR/SlyA-like"/>
</dbReference>
<keyword evidence="2" id="KW-0238">DNA-binding</keyword>
<keyword evidence="3" id="KW-0804">Transcription</keyword>
<name>A0A7U4J6Q0_9SPHN</name>
<dbReference type="Gene3D" id="1.10.10.10">
    <property type="entry name" value="Winged helix-like DNA-binding domain superfamily/Winged helix DNA-binding domain"/>
    <property type="match status" value="1"/>
</dbReference>
<dbReference type="AlphaFoldDB" id="A0A7U4J6Q0"/>
<accession>A0A7U4J6Q0</accession>
<dbReference type="SMART" id="SM00347">
    <property type="entry name" value="HTH_MARR"/>
    <property type="match status" value="1"/>
</dbReference>
<protein>
    <submittedName>
        <fullName evidence="5">MarR family transcriptional regulator</fullName>
    </submittedName>
</protein>
<evidence type="ECO:0000313" key="6">
    <source>
        <dbReference type="Proteomes" id="UP000032300"/>
    </source>
</evidence>
<keyword evidence="1" id="KW-0805">Transcription regulation</keyword>
<dbReference type="EMBL" id="CP010836">
    <property type="protein sequence ID" value="AJP71254.1"/>
    <property type="molecule type" value="Genomic_DNA"/>
</dbReference>
<dbReference type="InterPro" id="IPR023187">
    <property type="entry name" value="Tscrpt_reg_MarR-type_CS"/>
</dbReference>
<dbReference type="PANTHER" id="PTHR33164">
    <property type="entry name" value="TRANSCRIPTIONAL REGULATOR, MARR FAMILY"/>
    <property type="match status" value="1"/>
</dbReference>
<proteinExistence type="predicted"/>
<dbReference type="GO" id="GO:0006950">
    <property type="term" value="P:response to stress"/>
    <property type="evidence" value="ECO:0007669"/>
    <property type="project" value="TreeGrafter"/>
</dbReference>
<organism evidence="5 6">
    <name type="scientific">Sphingomonas hengshuiensis</name>
    <dbReference type="NCBI Taxonomy" id="1609977"/>
    <lineage>
        <taxon>Bacteria</taxon>
        <taxon>Pseudomonadati</taxon>
        <taxon>Pseudomonadota</taxon>
        <taxon>Alphaproteobacteria</taxon>
        <taxon>Sphingomonadales</taxon>
        <taxon>Sphingomonadaceae</taxon>
        <taxon>Sphingomonas</taxon>
    </lineage>
</organism>
<feature type="domain" description="HTH marR-type" evidence="4">
    <location>
        <begin position="6"/>
        <end position="138"/>
    </location>
</feature>
<dbReference type="PANTHER" id="PTHR33164:SF89">
    <property type="entry name" value="MARR FAMILY REGULATORY PROTEIN"/>
    <property type="match status" value="1"/>
</dbReference>
<reference evidence="5 6" key="1">
    <citation type="journal article" date="2015" name="Int. J. Syst. Evol. Microbiol.">
        <title>Sphingomonas hengshuiensis sp. nov., isolated from lake wetland.</title>
        <authorList>
            <person name="Wei S."/>
            <person name="Wang T."/>
            <person name="Liu H."/>
            <person name="Zhang C."/>
            <person name="Guo J."/>
            <person name="Wang Q."/>
            <person name="Liang K."/>
            <person name="Zhang Z."/>
        </authorList>
    </citation>
    <scope>NUCLEOTIDE SEQUENCE [LARGE SCALE GENOMIC DNA]</scope>
    <source>
        <strain evidence="5 6">WHSC-8</strain>
    </source>
</reference>
<sequence>METELTAPTLKALRRILRAADLGSRNLAAATGLTPSQLLALREIEQRVETTASVLAAALQFSQATITNIVDRLEAAGLVTRERSARDKRQIILHATDAGRAAIDRAPDLLQTRFNERFAILPGWEQAMILAALDRLAGILGADGVDAAPLLDAGVIDRPEPL</sequence>
<evidence type="ECO:0000256" key="2">
    <source>
        <dbReference type="ARBA" id="ARBA00023125"/>
    </source>
</evidence>
<dbReference type="GO" id="GO:0003700">
    <property type="term" value="F:DNA-binding transcription factor activity"/>
    <property type="evidence" value="ECO:0007669"/>
    <property type="project" value="InterPro"/>
</dbReference>
<reference evidence="5 6" key="2">
    <citation type="submission" date="2015-02" db="EMBL/GenBank/DDBJ databases">
        <title>The complete genome of Sphingomonas hengshuiensis sp. WHSC-8 isolated from soil of Hengshui Lake.</title>
        <authorList>
            <person name="Wei S."/>
            <person name="Guo J."/>
            <person name="Su C."/>
            <person name="Wu R."/>
            <person name="Zhang Z."/>
            <person name="Liang K."/>
            <person name="Li H."/>
            <person name="Wang T."/>
            <person name="Liu H."/>
            <person name="Zhang C."/>
            <person name="Li Z."/>
            <person name="Wang Q."/>
            <person name="Meng J."/>
        </authorList>
    </citation>
    <scope>NUCLEOTIDE SEQUENCE [LARGE SCALE GENOMIC DNA]</scope>
    <source>
        <strain evidence="5 6">WHSC-8</strain>
    </source>
</reference>
<evidence type="ECO:0000256" key="3">
    <source>
        <dbReference type="ARBA" id="ARBA00023163"/>
    </source>
</evidence>
<dbReference type="PRINTS" id="PR00598">
    <property type="entry name" value="HTHMARR"/>
</dbReference>
<evidence type="ECO:0000313" key="5">
    <source>
        <dbReference type="EMBL" id="AJP71254.1"/>
    </source>
</evidence>
<dbReference type="InterPro" id="IPR000835">
    <property type="entry name" value="HTH_MarR-typ"/>
</dbReference>
<dbReference type="Proteomes" id="UP000032300">
    <property type="component" value="Chromosome"/>
</dbReference>
<keyword evidence="6" id="KW-1185">Reference proteome</keyword>